<name>A0A0E9U9B1_ANGAN</name>
<reference evidence="1" key="2">
    <citation type="journal article" date="2015" name="Fish Shellfish Immunol.">
        <title>Early steps in the European eel (Anguilla anguilla)-Vibrio vulnificus interaction in the gills: Role of the RtxA13 toxin.</title>
        <authorList>
            <person name="Callol A."/>
            <person name="Pajuelo D."/>
            <person name="Ebbesson L."/>
            <person name="Teles M."/>
            <person name="MacKenzie S."/>
            <person name="Amaro C."/>
        </authorList>
    </citation>
    <scope>NUCLEOTIDE SEQUENCE</scope>
</reference>
<protein>
    <submittedName>
        <fullName evidence="1">Uncharacterized protein</fullName>
    </submittedName>
</protein>
<dbReference type="EMBL" id="GBXM01047024">
    <property type="protein sequence ID" value="JAH61553.1"/>
    <property type="molecule type" value="Transcribed_RNA"/>
</dbReference>
<reference evidence="1" key="1">
    <citation type="submission" date="2014-11" db="EMBL/GenBank/DDBJ databases">
        <authorList>
            <person name="Amaro Gonzalez C."/>
        </authorList>
    </citation>
    <scope>NUCLEOTIDE SEQUENCE</scope>
</reference>
<proteinExistence type="predicted"/>
<evidence type="ECO:0000313" key="1">
    <source>
        <dbReference type="EMBL" id="JAH61553.1"/>
    </source>
</evidence>
<organism evidence="1">
    <name type="scientific">Anguilla anguilla</name>
    <name type="common">European freshwater eel</name>
    <name type="synonym">Muraena anguilla</name>
    <dbReference type="NCBI Taxonomy" id="7936"/>
    <lineage>
        <taxon>Eukaryota</taxon>
        <taxon>Metazoa</taxon>
        <taxon>Chordata</taxon>
        <taxon>Craniata</taxon>
        <taxon>Vertebrata</taxon>
        <taxon>Euteleostomi</taxon>
        <taxon>Actinopterygii</taxon>
        <taxon>Neopterygii</taxon>
        <taxon>Teleostei</taxon>
        <taxon>Anguilliformes</taxon>
        <taxon>Anguillidae</taxon>
        <taxon>Anguilla</taxon>
    </lineage>
</organism>
<sequence length="46" mass="5449">MEHIQPHIHSLSISTVTCYFLLKLEPNKKKQKQKLNIRNSSEEKDN</sequence>
<dbReference type="AlphaFoldDB" id="A0A0E9U9B1"/>
<accession>A0A0E9U9B1</accession>